<dbReference type="GO" id="GO:0070004">
    <property type="term" value="F:cysteine-type exopeptidase activity"/>
    <property type="evidence" value="ECO:0007669"/>
    <property type="project" value="InterPro"/>
</dbReference>
<evidence type="ECO:0000256" key="1">
    <source>
        <dbReference type="ARBA" id="ARBA00001670"/>
    </source>
</evidence>
<dbReference type="PANTHER" id="PTHR12994">
    <property type="entry name" value="SECERNIN"/>
    <property type="match status" value="1"/>
</dbReference>
<comment type="catalytic activity">
    <reaction evidence="1">
        <text>an L-aminoacyl-L-amino acid + H2O = 2 an L-alpha-amino acid</text>
        <dbReference type="Rhea" id="RHEA:48940"/>
        <dbReference type="ChEBI" id="CHEBI:15377"/>
        <dbReference type="ChEBI" id="CHEBI:59869"/>
        <dbReference type="ChEBI" id="CHEBI:77460"/>
        <dbReference type="EC" id="3.4.13.19"/>
    </reaction>
</comment>
<dbReference type="InterPro" id="IPR047804">
    <property type="entry name" value="C69_dipept_A-like"/>
</dbReference>
<protein>
    <recommendedName>
        <fullName evidence="3">membrane dipeptidase</fullName>
        <ecNumber evidence="3">3.4.13.19</ecNumber>
    </recommendedName>
</protein>
<comment type="similarity">
    <text evidence="2">Belongs to the peptidase C69 family.</text>
</comment>
<keyword evidence="6" id="KW-0224">Dipeptidase</keyword>
<dbReference type="InterPro" id="IPR005322">
    <property type="entry name" value="Peptidase_C69"/>
</dbReference>
<evidence type="ECO:0000256" key="2">
    <source>
        <dbReference type="ARBA" id="ARBA00007225"/>
    </source>
</evidence>
<proteinExistence type="inferred from homology"/>
<dbReference type="Pfam" id="PF03577">
    <property type="entry name" value="Peptidase_C69"/>
    <property type="match status" value="1"/>
</dbReference>
<organism evidence="7 8">
    <name type="scientific">Methanobrevibacter millerae</name>
    <dbReference type="NCBI Taxonomy" id="230361"/>
    <lineage>
        <taxon>Archaea</taxon>
        <taxon>Methanobacteriati</taxon>
        <taxon>Methanobacteriota</taxon>
        <taxon>Methanomada group</taxon>
        <taxon>Methanobacteria</taxon>
        <taxon>Methanobacteriales</taxon>
        <taxon>Methanobacteriaceae</taxon>
        <taxon>Methanobrevibacter</taxon>
    </lineage>
</organism>
<name>A0A8T3VKT4_9EURY</name>
<dbReference type="EC" id="3.4.13.19" evidence="3"/>
<evidence type="ECO:0000256" key="3">
    <source>
        <dbReference type="ARBA" id="ARBA00013110"/>
    </source>
</evidence>
<evidence type="ECO:0000256" key="6">
    <source>
        <dbReference type="ARBA" id="ARBA00022997"/>
    </source>
</evidence>
<accession>A0A8T3VKT4</accession>
<dbReference type="PANTHER" id="PTHR12994:SF17">
    <property type="entry name" value="LD30995P"/>
    <property type="match status" value="1"/>
</dbReference>
<evidence type="ECO:0000256" key="5">
    <source>
        <dbReference type="ARBA" id="ARBA00022801"/>
    </source>
</evidence>
<gene>
    <name evidence="7" type="ORF">E7Z73_06065</name>
</gene>
<dbReference type="Gene3D" id="3.60.60.10">
    <property type="entry name" value="Penicillin V Acylase, Chain A"/>
    <property type="match status" value="1"/>
</dbReference>
<evidence type="ECO:0000313" key="7">
    <source>
        <dbReference type="EMBL" id="MBE6505290.1"/>
    </source>
</evidence>
<dbReference type="EMBL" id="SUTE01000043">
    <property type="protein sequence ID" value="MBE6505290.1"/>
    <property type="molecule type" value="Genomic_DNA"/>
</dbReference>
<dbReference type="NCBIfam" id="NF033678">
    <property type="entry name" value="C69_fam_dipept"/>
    <property type="match status" value="1"/>
</dbReference>
<evidence type="ECO:0000313" key="8">
    <source>
        <dbReference type="Proteomes" id="UP000762703"/>
    </source>
</evidence>
<comment type="caution">
    <text evidence="7">The sequence shown here is derived from an EMBL/GenBank/DDBJ whole genome shotgun (WGS) entry which is preliminary data.</text>
</comment>
<sequence length="522" mass="58381">MVFCLLLLCSMQASAACTAVYVGSNVRADGSTIIARSNDYQDVWANHITVTPAVENEPGRFMPISDDGKVKTEIPSTTYKYTSTPYMNSTLEYSNQEHDAAVATNEYGVSMTMSVTAFPNDEALKADPLIDGRLCENTATDLVICQSKTAREGVEVLLGLVDKYGSNESNIAIIADQKEVWYVEMYTGHQYAAVKLPADKVSVFGNEYNLEYLSDYEDSISSKDLTSLADEKGFAVRGKNNEINLFDTYSGNNTTSEYSHMRTWAGHKLLAPSNFSADYNHDTMYPLCFTPDEKVSMEDVCQIMRDRFEGTKYSPDETERIDMRVIGSDTSLSAHIVQLFHNLSSEMSCVNWISSGPPVYGVFVPVSNDCINVSDAYGANQPASQKGNFDTDNYPYYLFKELCTRCVGPDNYDVYGEPVQKYWNEAESNMFDSMSEVLAHAASIKDKNERANYITSYCNDMQTKAFNDGKDILKVVIWEQNKNSNTFKIERNPETHQMTGKEVTLSPIKLDLDASKYKSVPN</sequence>
<evidence type="ECO:0000256" key="4">
    <source>
        <dbReference type="ARBA" id="ARBA00022670"/>
    </source>
</evidence>
<dbReference type="Proteomes" id="UP000762703">
    <property type="component" value="Unassembled WGS sequence"/>
</dbReference>
<dbReference type="AlphaFoldDB" id="A0A8T3VKT4"/>
<keyword evidence="5" id="KW-0378">Hydrolase</keyword>
<dbReference type="GO" id="GO:0006508">
    <property type="term" value="P:proteolysis"/>
    <property type="evidence" value="ECO:0007669"/>
    <property type="project" value="UniProtKB-KW"/>
</dbReference>
<dbReference type="GO" id="GO:0016805">
    <property type="term" value="F:dipeptidase activity"/>
    <property type="evidence" value="ECO:0007669"/>
    <property type="project" value="UniProtKB-KW"/>
</dbReference>
<reference evidence="7" key="1">
    <citation type="submission" date="2019-04" db="EMBL/GenBank/DDBJ databases">
        <title>Evolution of Biomass-Degrading Anaerobic Consortia Revealed by Metagenomics.</title>
        <authorList>
            <person name="Peng X."/>
        </authorList>
    </citation>
    <scope>NUCLEOTIDE SEQUENCE</scope>
    <source>
        <strain evidence="7">SIG12</strain>
    </source>
</reference>
<keyword evidence="4" id="KW-0645">Protease</keyword>